<reference evidence="2" key="1">
    <citation type="submission" date="2020-11" db="EMBL/GenBank/DDBJ databases">
        <authorList>
            <person name="Tran Van P."/>
        </authorList>
    </citation>
    <scope>NUCLEOTIDE SEQUENCE</scope>
</reference>
<evidence type="ECO:0000256" key="1">
    <source>
        <dbReference type="SAM" id="MobiDB-lite"/>
    </source>
</evidence>
<organism evidence="2">
    <name type="scientific">Timema genevievae</name>
    <name type="common">Walking stick</name>
    <dbReference type="NCBI Taxonomy" id="629358"/>
    <lineage>
        <taxon>Eukaryota</taxon>
        <taxon>Metazoa</taxon>
        <taxon>Ecdysozoa</taxon>
        <taxon>Arthropoda</taxon>
        <taxon>Hexapoda</taxon>
        <taxon>Insecta</taxon>
        <taxon>Pterygota</taxon>
        <taxon>Neoptera</taxon>
        <taxon>Polyneoptera</taxon>
        <taxon>Phasmatodea</taxon>
        <taxon>Timematodea</taxon>
        <taxon>Timematoidea</taxon>
        <taxon>Timematidae</taxon>
        <taxon>Timema</taxon>
    </lineage>
</organism>
<gene>
    <name evidence="2" type="ORF">TGEB3V08_LOCUS685</name>
</gene>
<sequence length="80" mass="9529">MFHRDSRCQDILLFYRDSRCRDILLFYRTHIMRLESWKQRWMGGSHAPASRSASIDTESEHDEPNDLQLQLNSEMSSPEV</sequence>
<dbReference type="AlphaFoldDB" id="A0A7R9PGW8"/>
<feature type="region of interest" description="Disordered" evidence="1">
    <location>
        <begin position="41"/>
        <end position="80"/>
    </location>
</feature>
<dbReference type="EMBL" id="OE839233">
    <property type="protein sequence ID" value="CAD7586306.1"/>
    <property type="molecule type" value="Genomic_DNA"/>
</dbReference>
<accession>A0A7R9PGW8</accession>
<name>A0A7R9PGW8_TIMGE</name>
<protein>
    <submittedName>
        <fullName evidence="2">Uncharacterized protein</fullName>
    </submittedName>
</protein>
<feature type="compositionally biased region" description="Polar residues" evidence="1">
    <location>
        <begin position="67"/>
        <end position="80"/>
    </location>
</feature>
<evidence type="ECO:0000313" key="2">
    <source>
        <dbReference type="EMBL" id="CAD7586306.1"/>
    </source>
</evidence>
<proteinExistence type="predicted"/>